<dbReference type="RefSeq" id="WP_256303911.1">
    <property type="nucleotide sequence ID" value="NZ_JANFYS010000014.1"/>
</dbReference>
<feature type="chain" id="PRO_5043386327" evidence="1">
    <location>
        <begin position="25"/>
        <end position="180"/>
    </location>
</feature>
<feature type="signal peptide" evidence="1">
    <location>
        <begin position="1"/>
        <end position="24"/>
    </location>
</feature>
<accession>A0AAW5JMM6</accession>
<organism evidence="2 3">
    <name type="scientific">Intestinimonas massiliensis</name>
    <name type="common">ex Afouda et al. 2020</name>
    <dbReference type="NCBI Taxonomy" id="1673721"/>
    <lineage>
        <taxon>Bacteria</taxon>
        <taxon>Bacillati</taxon>
        <taxon>Bacillota</taxon>
        <taxon>Clostridia</taxon>
        <taxon>Eubacteriales</taxon>
        <taxon>Intestinimonas</taxon>
    </lineage>
</organism>
<keyword evidence="1" id="KW-0732">Signal</keyword>
<reference evidence="2" key="1">
    <citation type="submission" date="2022-06" db="EMBL/GenBank/DDBJ databases">
        <title>Isolation of gut microbiota from human fecal samples.</title>
        <authorList>
            <person name="Pamer E.G."/>
            <person name="Barat B."/>
            <person name="Waligurski E."/>
            <person name="Medina S."/>
            <person name="Paddock L."/>
            <person name="Mostad J."/>
        </authorList>
    </citation>
    <scope>NUCLEOTIDE SEQUENCE</scope>
    <source>
        <strain evidence="2">DFI.9.91</strain>
    </source>
</reference>
<dbReference type="AlphaFoldDB" id="A0AAW5JMM6"/>
<name>A0AAW5JMM6_9FIRM</name>
<dbReference type="Proteomes" id="UP001204562">
    <property type="component" value="Unassembled WGS sequence"/>
</dbReference>
<proteinExistence type="predicted"/>
<dbReference type="EMBL" id="JANFYS010000014">
    <property type="protein sequence ID" value="MCQ4770442.1"/>
    <property type="molecule type" value="Genomic_DNA"/>
</dbReference>
<protein>
    <submittedName>
        <fullName evidence="2">Uncharacterized protein</fullName>
    </submittedName>
</protein>
<evidence type="ECO:0000256" key="1">
    <source>
        <dbReference type="SAM" id="SignalP"/>
    </source>
</evidence>
<sequence>MKRIYKIAITFMLMLGLAISTASAFASFGADYYYLSEPRVSFITERRTVDVPVTIPSTTIISPSGHSVTFNSFDTICEIKLDVTYNANTGIISSFDPVSYGVKSGCSSPWNDHTLVVKNLVPTNWKSGGITISSNQYGLEFDLDLNASVYYIINMEGMDIPEYTTTKTFSLSGSAYFEAA</sequence>
<evidence type="ECO:0000313" key="2">
    <source>
        <dbReference type="EMBL" id="MCQ4770442.1"/>
    </source>
</evidence>
<evidence type="ECO:0000313" key="3">
    <source>
        <dbReference type="Proteomes" id="UP001204562"/>
    </source>
</evidence>
<comment type="caution">
    <text evidence="2">The sequence shown here is derived from an EMBL/GenBank/DDBJ whole genome shotgun (WGS) entry which is preliminary data.</text>
</comment>
<gene>
    <name evidence="2" type="ORF">NE579_08195</name>
</gene>